<dbReference type="InterPro" id="IPR040442">
    <property type="entry name" value="Pyrv_kinase-like_dom_sf"/>
</dbReference>
<sequence length="251" mass="26855">MAVKELREGKKIIGTMVRMMRNPAVAQIAKHAGLDFIMFDMEHGPLSIESFSDVAKVARSVGLGIFVRIPELSKGYVSRLMDAGADGIMCPMLSTEEEAKTLVKYSRYAPVGGRGFGSNGVFTSFGGVKTDVPTFMKEQNQATLAIAQIETKEAVENIDKIAAVDGIDVLLIGPNDLAISLGVPGDTMCETNQAAIAKVVAAAKKHNKYFALHAGGALFDKWLPDMDMVMNDLDINILSSGFAAIAKKVKG</sequence>
<dbReference type="OrthoDB" id="369368at2"/>
<dbReference type="InterPro" id="IPR005000">
    <property type="entry name" value="Aldolase/citrate-lyase_domain"/>
</dbReference>
<evidence type="ECO:0000259" key="4">
    <source>
        <dbReference type="Pfam" id="PF03328"/>
    </source>
</evidence>
<evidence type="ECO:0000313" key="5">
    <source>
        <dbReference type="EMBL" id="ORC38425.1"/>
    </source>
</evidence>
<dbReference type="RefSeq" id="WP_083047538.1">
    <property type="nucleotide sequence ID" value="NZ_CAXXQO010000003.1"/>
</dbReference>
<dbReference type="GO" id="GO:0046872">
    <property type="term" value="F:metal ion binding"/>
    <property type="evidence" value="ECO:0007669"/>
    <property type="project" value="UniProtKB-KW"/>
</dbReference>
<keyword evidence="6" id="KW-1185">Reference proteome</keyword>
<dbReference type="GO" id="GO:0005737">
    <property type="term" value="C:cytoplasm"/>
    <property type="evidence" value="ECO:0007669"/>
    <property type="project" value="TreeGrafter"/>
</dbReference>
<dbReference type="Proteomes" id="UP000192343">
    <property type="component" value="Unassembled WGS sequence"/>
</dbReference>
<accession>A0A1Y1S441</accession>
<comment type="similarity">
    <text evidence="1">Belongs to the HpcH/HpaI aldolase family.</text>
</comment>
<organism evidence="5 6">
    <name type="scientific">Marispirochaeta aestuarii</name>
    <dbReference type="NCBI Taxonomy" id="1963862"/>
    <lineage>
        <taxon>Bacteria</taxon>
        <taxon>Pseudomonadati</taxon>
        <taxon>Spirochaetota</taxon>
        <taxon>Spirochaetia</taxon>
        <taxon>Spirochaetales</taxon>
        <taxon>Spirochaetaceae</taxon>
        <taxon>Marispirochaeta</taxon>
    </lineage>
</organism>
<dbReference type="EMBL" id="MWQY01000001">
    <property type="protein sequence ID" value="ORC38425.1"/>
    <property type="molecule type" value="Genomic_DNA"/>
</dbReference>
<dbReference type="Gene3D" id="3.20.20.60">
    <property type="entry name" value="Phosphoenolpyruvate-binding domains"/>
    <property type="match status" value="1"/>
</dbReference>
<dbReference type="PANTHER" id="PTHR30502:SF0">
    <property type="entry name" value="PHOSPHOENOLPYRUVATE CARBOXYLASE FAMILY PROTEIN"/>
    <property type="match status" value="1"/>
</dbReference>
<proteinExistence type="inferred from homology"/>
<feature type="domain" description="HpcH/HpaI aldolase/citrate lyase" evidence="4">
    <location>
        <begin position="21"/>
        <end position="207"/>
    </location>
</feature>
<dbReference type="AlphaFoldDB" id="A0A1Y1S441"/>
<keyword evidence="3" id="KW-0456">Lyase</keyword>
<dbReference type="SUPFAM" id="SSF51621">
    <property type="entry name" value="Phosphoenolpyruvate/pyruvate domain"/>
    <property type="match status" value="1"/>
</dbReference>
<dbReference type="GO" id="GO:0016832">
    <property type="term" value="F:aldehyde-lyase activity"/>
    <property type="evidence" value="ECO:0007669"/>
    <property type="project" value="TreeGrafter"/>
</dbReference>
<gene>
    <name evidence="5" type="ORF">B4O97_01315</name>
</gene>
<dbReference type="InterPro" id="IPR050251">
    <property type="entry name" value="HpcH-HpaI_aldolase"/>
</dbReference>
<comment type="caution">
    <text evidence="5">The sequence shown here is derived from an EMBL/GenBank/DDBJ whole genome shotgun (WGS) entry which is preliminary data.</text>
</comment>
<reference evidence="5 6" key="1">
    <citation type="submission" date="2017-03" db="EMBL/GenBank/DDBJ databases">
        <title>Draft Genome sequence of Marispirochaeta sp. strain JC444.</title>
        <authorList>
            <person name="Shivani Y."/>
            <person name="Subhash Y."/>
            <person name="Sasikala C."/>
            <person name="Ramana C."/>
        </authorList>
    </citation>
    <scope>NUCLEOTIDE SEQUENCE [LARGE SCALE GENOMIC DNA]</scope>
    <source>
        <strain evidence="5 6">JC444</strain>
    </source>
</reference>
<dbReference type="InterPro" id="IPR015813">
    <property type="entry name" value="Pyrv/PenolPyrv_kinase-like_dom"/>
</dbReference>
<evidence type="ECO:0000313" key="6">
    <source>
        <dbReference type="Proteomes" id="UP000192343"/>
    </source>
</evidence>
<evidence type="ECO:0000256" key="3">
    <source>
        <dbReference type="ARBA" id="ARBA00023239"/>
    </source>
</evidence>
<dbReference type="PANTHER" id="PTHR30502">
    <property type="entry name" value="2-KETO-3-DEOXY-L-RHAMNONATE ALDOLASE"/>
    <property type="match status" value="1"/>
</dbReference>
<evidence type="ECO:0000256" key="1">
    <source>
        <dbReference type="ARBA" id="ARBA00005568"/>
    </source>
</evidence>
<dbReference type="STRING" id="1963862.B4O97_01315"/>
<dbReference type="Pfam" id="PF03328">
    <property type="entry name" value="HpcH_HpaI"/>
    <property type="match status" value="1"/>
</dbReference>
<protein>
    <recommendedName>
        <fullName evidence="4">HpcH/HpaI aldolase/citrate lyase domain-containing protein</fullName>
    </recommendedName>
</protein>
<keyword evidence="2" id="KW-0479">Metal-binding</keyword>
<name>A0A1Y1S441_9SPIO</name>
<evidence type="ECO:0000256" key="2">
    <source>
        <dbReference type="ARBA" id="ARBA00022723"/>
    </source>
</evidence>